<feature type="transmembrane region" description="Helical" evidence="6">
    <location>
        <begin position="62"/>
        <end position="80"/>
    </location>
</feature>
<evidence type="ECO:0000313" key="7">
    <source>
        <dbReference type="EMBL" id="MPN47789.1"/>
    </source>
</evidence>
<evidence type="ECO:0000256" key="5">
    <source>
        <dbReference type="ARBA" id="ARBA00023136"/>
    </source>
</evidence>
<dbReference type="PANTHER" id="PTHR33884:SF3">
    <property type="entry name" value="UPF0410 PROTEIN YMGE"/>
    <property type="match status" value="1"/>
</dbReference>
<evidence type="ECO:0000256" key="4">
    <source>
        <dbReference type="ARBA" id="ARBA00022989"/>
    </source>
</evidence>
<keyword evidence="4 6" id="KW-1133">Transmembrane helix</keyword>
<dbReference type="Pfam" id="PF04226">
    <property type="entry name" value="Transgly_assoc"/>
    <property type="match status" value="1"/>
</dbReference>
<sequence>MGILSWILMGALAGWLASKITGNDASMGWIANIVVGIIGAVIGGFVMSLIGRTGVDGFNLPSFLVATGGAVLLLAVVKGFRKR</sequence>
<evidence type="ECO:0000256" key="1">
    <source>
        <dbReference type="ARBA" id="ARBA00004651"/>
    </source>
</evidence>
<organism evidence="7">
    <name type="scientific">bioreactor metagenome</name>
    <dbReference type="NCBI Taxonomy" id="1076179"/>
    <lineage>
        <taxon>unclassified sequences</taxon>
        <taxon>metagenomes</taxon>
        <taxon>ecological metagenomes</taxon>
    </lineage>
</organism>
<reference evidence="7" key="1">
    <citation type="submission" date="2019-08" db="EMBL/GenBank/DDBJ databases">
        <authorList>
            <person name="Kucharzyk K."/>
            <person name="Murdoch R.W."/>
            <person name="Higgins S."/>
            <person name="Loffler F."/>
        </authorList>
    </citation>
    <scope>NUCLEOTIDE SEQUENCE</scope>
</reference>
<feature type="transmembrane region" description="Helical" evidence="6">
    <location>
        <begin position="29"/>
        <end position="50"/>
    </location>
</feature>
<dbReference type="GO" id="GO:0005886">
    <property type="term" value="C:plasma membrane"/>
    <property type="evidence" value="ECO:0007669"/>
    <property type="project" value="UniProtKB-SubCell"/>
</dbReference>
<name>A0A645IBG3_9ZZZZ</name>
<keyword evidence="5 6" id="KW-0472">Membrane</keyword>
<accession>A0A645IBG3</accession>
<comment type="caution">
    <text evidence="7">The sequence shown here is derived from an EMBL/GenBank/DDBJ whole genome shotgun (WGS) entry which is preliminary data.</text>
</comment>
<keyword evidence="3 6" id="KW-0812">Transmembrane</keyword>
<comment type="subcellular location">
    <subcellularLocation>
        <location evidence="1">Cell membrane</location>
        <topology evidence="1">Multi-pass membrane protein</topology>
    </subcellularLocation>
</comment>
<keyword evidence="2" id="KW-1003">Cell membrane</keyword>
<dbReference type="PANTHER" id="PTHR33884">
    <property type="entry name" value="UPF0410 PROTEIN YMGE"/>
    <property type="match status" value="1"/>
</dbReference>
<dbReference type="AlphaFoldDB" id="A0A645IBG3"/>
<evidence type="ECO:0000256" key="6">
    <source>
        <dbReference type="SAM" id="Phobius"/>
    </source>
</evidence>
<evidence type="ECO:0008006" key="8">
    <source>
        <dbReference type="Google" id="ProtNLM"/>
    </source>
</evidence>
<protein>
    <recommendedName>
        <fullName evidence="8">Transglycosylase associated protein</fullName>
    </recommendedName>
</protein>
<dbReference type="EMBL" id="VSSQ01109545">
    <property type="protein sequence ID" value="MPN47789.1"/>
    <property type="molecule type" value="Genomic_DNA"/>
</dbReference>
<evidence type="ECO:0000256" key="3">
    <source>
        <dbReference type="ARBA" id="ARBA00022692"/>
    </source>
</evidence>
<dbReference type="InterPro" id="IPR007341">
    <property type="entry name" value="Transgly_assoc"/>
</dbReference>
<evidence type="ECO:0000256" key="2">
    <source>
        <dbReference type="ARBA" id="ARBA00022475"/>
    </source>
</evidence>
<proteinExistence type="predicted"/>
<gene>
    <name evidence="7" type="ORF">SDC9_195393</name>
</gene>